<protein>
    <submittedName>
        <fullName evidence="2">Uncharacterized protein</fullName>
    </submittedName>
</protein>
<evidence type="ECO:0000313" key="2">
    <source>
        <dbReference type="EMBL" id="GIG43592.1"/>
    </source>
</evidence>
<feature type="region of interest" description="Disordered" evidence="1">
    <location>
        <begin position="55"/>
        <end position="92"/>
    </location>
</feature>
<accession>A0A919PHQ3</accession>
<feature type="compositionally biased region" description="Low complexity" evidence="1">
    <location>
        <begin position="77"/>
        <end position="92"/>
    </location>
</feature>
<gene>
    <name evidence="2" type="ORF">Dsi01nite_016330</name>
</gene>
<evidence type="ECO:0000256" key="1">
    <source>
        <dbReference type="SAM" id="MobiDB-lite"/>
    </source>
</evidence>
<sequence>MAGVPPALGEVVGDDDGGLLDAGAPVTLRLGLALGDWAAADVAAAVLSMGGTTGAGASNDTSAWGRGALSPPAMVRSSSATSATTTSTATNT</sequence>
<reference evidence="2" key="1">
    <citation type="submission" date="2021-01" db="EMBL/GenBank/DDBJ databases">
        <title>Whole genome shotgun sequence of Dactylosporangium siamense NBRC 106093.</title>
        <authorList>
            <person name="Komaki H."/>
            <person name="Tamura T."/>
        </authorList>
    </citation>
    <scope>NUCLEOTIDE SEQUENCE</scope>
    <source>
        <strain evidence="2">NBRC 106093</strain>
    </source>
</reference>
<name>A0A919PHQ3_9ACTN</name>
<dbReference type="EMBL" id="BONQ01000025">
    <property type="protein sequence ID" value="GIG43592.1"/>
    <property type="molecule type" value="Genomic_DNA"/>
</dbReference>
<keyword evidence="3" id="KW-1185">Reference proteome</keyword>
<dbReference type="AlphaFoldDB" id="A0A919PHQ3"/>
<proteinExistence type="predicted"/>
<comment type="caution">
    <text evidence="2">The sequence shown here is derived from an EMBL/GenBank/DDBJ whole genome shotgun (WGS) entry which is preliminary data.</text>
</comment>
<evidence type="ECO:0000313" key="3">
    <source>
        <dbReference type="Proteomes" id="UP000660611"/>
    </source>
</evidence>
<dbReference type="Proteomes" id="UP000660611">
    <property type="component" value="Unassembled WGS sequence"/>
</dbReference>
<organism evidence="2 3">
    <name type="scientific">Dactylosporangium siamense</name>
    <dbReference type="NCBI Taxonomy" id="685454"/>
    <lineage>
        <taxon>Bacteria</taxon>
        <taxon>Bacillati</taxon>
        <taxon>Actinomycetota</taxon>
        <taxon>Actinomycetes</taxon>
        <taxon>Micromonosporales</taxon>
        <taxon>Micromonosporaceae</taxon>
        <taxon>Dactylosporangium</taxon>
    </lineage>
</organism>